<reference evidence="1" key="2">
    <citation type="journal article" date="2015" name="Fish Shellfish Immunol.">
        <title>Early steps in the European eel (Anguilla anguilla)-Vibrio vulnificus interaction in the gills: Role of the RtxA13 toxin.</title>
        <authorList>
            <person name="Callol A."/>
            <person name="Pajuelo D."/>
            <person name="Ebbesson L."/>
            <person name="Teles M."/>
            <person name="MacKenzie S."/>
            <person name="Amaro C."/>
        </authorList>
    </citation>
    <scope>NUCLEOTIDE SEQUENCE</scope>
</reference>
<reference evidence="1" key="1">
    <citation type="submission" date="2014-11" db="EMBL/GenBank/DDBJ databases">
        <authorList>
            <person name="Amaro Gonzalez C."/>
        </authorList>
    </citation>
    <scope>NUCLEOTIDE SEQUENCE</scope>
</reference>
<dbReference type="EMBL" id="GBXM01052692">
    <property type="protein sequence ID" value="JAH55885.1"/>
    <property type="molecule type" value="Transcribed_RNA"/>
</dbReference>
<evidence type="ECO:0000313" key="1">
    <source>
        <dbReference type="EMBL" id="JAH55885.1"/>
    </source>
</evidence>
<protein>
    <submittedName>
        <fullName evidence="1">Uncharacterized protein</fullName>
    </submittedName>
</protein>
<sequence>MCSFSQSFSQASPARELIVRNALPGEGDQASGHLSFFASHHFKVVKNGLELLHLPL</sequence>
<proteinExistence type="predicted"/>
<accession>A0A0E9TSM4</accession>
<dbReference type="AlphaFoldDB" id="A0A0E9TSM4"/>
<name>A0A0E9TSM4_ANGAN</name>
<organism evidence="1">
    <name type="scientific">Anguilla anguilla</name>
    <name type="common">European freshwater eel</name>
    <name type="synonym">Muraena anguilla</name>
    <dbReference type="NCBI Taxonomy" id="7936"/>
    <lineage>
        <taxon>Eukaryota</taxon>
        <taxon>Metazoa</taxon>
        <taxon>Chordata</taxon>
        <taxon>Craniata</taxon>
        <taxon>Vertebrata</taxon>
        <taxon>Euteleostomi</taxon>
        <taxon>Actinopterygii</taxon>
        <taxon>Neopterygii</taxon>
        <taxon>Teleostei</taxon>
        <taxon>Anguilliformes</taxon>
        <taxon>Anguillidae</taxon>
        <taxon>Anguilla</taxon>
    </lineage>
</organism>